<dbReference type="InterPro" id="IPR001128">
    <property type="entry name" value="Cyt_P450"/>
</dbReference>
<dbReference type="InterPro" id="IPR050121">
    <property type="entry name" value="Cytochrome_P450_monoxygenase"/>
</dbReference>
<organism evidence="14 15">
    <name type="scientific">Mycena rosella</name>
    <name type="common">Pink bonnet</name>
    <name type="synonym">Agaricus rosellus</name>
    <dbReference type="NCBI Taxonomy" id="1033263"/>
    <lineage>
        <taxon>Eukaryota</taxon>
        <taxon>Fungi</taxon>
        <taxon>Dikarya</taxon>
        <taxon>Basidiomycota</taxon>
        <taxon>Agaricomycotina</taxon>
        <taxon>Agaricomycetes</taxon>
        <taxon>Agaricomycetidae</taxon>
        <taxon>Agaricales</taxon>
        <taxon>Marasmiineae</taxon>
        <taxon>Mycenaceae</taxon>
        <taxon>Mycena</taxon>
    </lineage>
</organism>
<accession>A0AAD7CS09</accession>
<feature type="region of interest" description="Disordered" evidence="13">
    <location>
        <begin position="164"/>
        <end position="205"/>
    </location>
</feature>
<feature type="compositionally biased region" description="Low complexity" evidence="13">
    <location>
        <begin position="167"/>
        <end position="181"/>
    </location>
</feature>
<sequence>MTISASEKSWQAHLVPAQIDTFIVSPQNPAFGVPQIRGLTSVFVDKSHQLRNIWAGGIASAAGECARIEVLFSVSKMTLDVIGQAGFNYQFNALDPAAKPSELNKVFSQIFHVPHSPLQRGLRLAQAMVPELLEETRASLESGADAKRRDLPSLLLKANAGEKIPLSDKSSSRNSQRFSSQGTKRQGSCHIIRSRQSPTNPQHSDCVGALRARAQPRCTAEAARELLAMDTEDPTLDELNALPYVENVTWETLPAHSSVAYTSRMAMEDDVLPLRRPYLDRAGGAHESPRRIPDTEIWGDDAVEFRPERWEDIPDAATAVRGVWAHLFTFLAGPRNCGIGFRFALAELKALLFVLIRAFEFEMAVPEGDVGRTSSPVQRPAVLSEKIKGRRCRRS</sequence>
<dbReference type="GO" id="GO:0016020">
    <property type="term" value="C:membrane"/>
    <property type="evidence" value="ECO:0007669"/>
    <property type="project" value="UniProtKB-SubCell"/>
</dbReference>
<evidence type="ECO:0000256" key="8">
    <source>
        <dbReference type="ARBA" id="ARBA00022989"/>
    </source>
</evidence>
<evidence type="ECO:0000256" key="13">
    <source>
        <dbReference type="SAM" id="MobiDB-lite"/>
    </source>
</evidence>
<feature type="compositionally biased region" description="Polar residues" evidence="13">
    <location>
        <begin position="194"/>
        <end position="203"/>
    </location>
</feature>
<keyword evidence="10" id="KW-0408">Iron</keyword>
<keyword evidence="8" id="KW-1133">Transmembrane helix</keyword>
<evidence type="ECO:0000256" key="7">
    <source>
        <dbReference type="ARBA" id="ARBA00022723"/>
    </source>
</evidence>
<gene>
    <name evidence="14" type="ORF">B0H17DRAFT_1212596</name>
</gene>
<comment type="pathway">
    <text evidence="3">Secondary metabolite biosynthesis; terpenoid biosynthesis.</text>
</comment>
<keyword evidence="9" id="KW-0560">Oxidoreductase</keyword>
<evidence type="ECO:0000256" key="6">
    <source>
        <dbReference type="ARBA" id="ARBA00022692"/>
    </source>
</evidence>
<dbReference type="Pfam" id="PF00067">
    <property type="entry name" value="p450"/>
    <property type="match status" value="1"/>
</dbReference>
<evidence type="ECO:0000313" key="14">
    <source>
        <dbReference type="EMBL" id="KAJ7660479.1"/>
    </source>
</evidence>
<dbReference type="GO" id="GO:0020037">
    <property type="term" value="F:heme binding"/>
    <property type="evidence" value="ECO:0007669"/>
    <property type="project" value="InterPro"/>
</dbReference>
<reference evidence="14" key="1">
    <citation type="submission" date="2023-03" db="EMBL/GenBank/DDBJ databases">
        <title>Massive genome expansion in bonnet fungi (Mycena s.s.) driven by repeated elements and novel gene families across ecological guilds.</title>
        <authorList>
            <consortium name="Lawrence Berkeley National Laboratory"/>
            <person name="Harder C.B."/>
            <person name="Miyauchi S."/>
            <person name="Viragh M."/>
            <person name="Kuo A."/>
            <person name="Thoen E."/>
            <person name="Andreopoulos B."/>
            <person name="Lu D."/>
            <person name="Skrede I."/>
            <person name="Drula E."/>
            <person name="Henrissat B."/>
            <person name="Morin E."/>
            <person name="Kohler A."/>
            <person name="Barry K."/>
            <person name="LaButti K."/>
            <person name="Morin E."/>
            <person name="Salamov A."/>
            <person name="Lipzen A."/>
            <person name="Mereny Z."/>
            <person name="Hegedus B."/>
            <person name="Baldrian P."/>
            <person name="Stursova M."/>
            <person name="Weitz H."/>
            <person name="Taylor A."/>
            <person name="Grigoriev I.V."/>
            <person name="Nagy L.G."/>
            <person name="Martin F."/>
            <person name="Kauserud H."/>
        </authorList>
    </citation>
    <scope>NUCLEOTIDE SEQUENCE</scope>
    <source>
        <strain evidence="14">CBHHK067</strain>
    </source>
</reference>
<evidence type="ECO:0000256" key="3">
    <source>
        <dbReference type="ARBA" id="ARBA00004721"/>
    </source>
</evidence>
<proteinExistence type="inferred from homology"/>
<keyword evidence="11" id="KW-0503">Monooxygenase</keyword>
<keyword evidence="15" id="KW-1185">Reference proteome</keyword>
<evidence type="ECO:0000256" key="1">
    <source>
        <dbReference type="ARBA" id="ARBA00001971"/>
    </source>
</evidence>
<comment type="subcellular location">
    <subcellularLocation>
        <location evidence="2">Membrane</location>
    </subcellularLocation>
</comment>
<comment type="similarity">
    <text evidence="4">Belongs to the cytochrome P450 family.</text>
</comment>
<protein>
    <submittedName>
        <fullName evidence="14">Cytochrome P450</fullName>
    </submittedName>
</protein>
<dbReference type="Gene3D" id="1.10.630.10">
    <property type="entry name" value="Cytochrome P450"/>
    <property type="match status" value="2"/>
</dbReference>
<keyword evidence="7" id="KW-0479">Metal-binding</keyword>
<dbReference type="InterPro" id="IPR036396">
    <property type="entry name" value="Cyt_P450_sf"/>
</dbReference>
<comment type="caution">
    <text evidence="14">The sequence shown here is derived from an EMBL/GenBank/DDBJ whole genome shotgun (WGS) entry which is preliminary data.</text>
</comment>
<dbReference type="GO" id="GO:0004497">
    <property type="term" value="F:monooxygenase activity"/>
    <property type="evidence" value="ECO:0007669"/>
    <property type="project" value="UniProtKB-KW"/>
</dbReference>
<keyword evidence="6" id="KW-0812">Transmembrane</keyword>
<keyword evidence="12" id="KW-0472">Membrane</keyword>
<evidence type="ECO:0000256" key="10">
    <source>
        <dbReference type="ARBA" id="ARBA00023004"/>
    </source>
</evidence>
<evidence type="ECO:0000256" key="5">
    <source>
        <dbReference type="ARBA" id="ARBA00022617"/>
    </source>
</evidence>
<evidence type="ECO:0000256" key="9">
    <source>
        <dbReference type="ARBA" id="ARBA00023002"/>
    </source>
</evidence>
<dbReference type="PANTHER" id="PTHR24305">
    <property type="entry name" value="CYTOCHROME P450"/>
    <property type="match status" value="1"/>
</dbReference>
<dbReference type="EMBL" id="JARKIE010000261">
    <property type="protein sequence ID" value="KAJ7660479.1"/>
    <property type="molecule type" value="Genomic_DNA"/>
</dbReference>
<dbReference type="Proteomes" id="UP001221757">
    <property type="component" value="Unassembled WGS sequence"/>
</dbReference>
<keyword evidence="5" id="KW-0349">Heme</keyword>
<evidence type="ECO:0000256" key="11">
    <source>
        <dbReference type="ARBA" id="ARBA00023033"/>
    </source>
</evidence>
<evidence type="ECO:0000256" key="4">
    <source>
        <dbReference type="ARBA" id="ARBA00010617"/>
    </source>
</evidence>
<name>A0AAD7CS09_MYCRO</name>
<dbReference type="GO" id="GO:0005506">
    <property type="term" value="F:iron ion binding"/>
    <property type="evidence" value="ECO:0007669"/>
    <property type="project" value="InterPro"/>
</dbReference>
<dbReference type="PANTHER" id="PTHR24305:SF166">
    <property type="entry name" value="CYTOCHROME P450 12A4, MITOCHONDRIAL-RELATED"/>
    <property type="match status" value="1"/>
</dbReference>
<evidence type="ECO:0000313" key="15">
    <source>
        <dbReference type="Proteomes" id="UP001221757"/>
    </source>
</evidence>
<comment type="cofactor">
    <cofactor evidence="1">
        <name>heme</name>
        <dbReference type="ChEBI" id="CHEBI:30413"/>
    </cofactor>
</comment>
<evidence type="ECO:0000256" key="12">
    <source>
        <dbReference type="ARBA" id="ARBA00023136"/>
    </source>
</evidence>
<dbReference type="AlphaFoldDB" id="A0AAD7CS09"/>
<evidence type="ECO:0000256" key="2">
    <source>
        <dbReference type="ARBA" id="ARBA00004370"/>
    </source>
</evidence>
<dbReference type="SUPFAM" id="SSF48264">
    <property type="entry name" value="Cytochrome P450"/>
    <property type="match status" value="1"/>
</dbReference>
<dbReference type="GO" id="GO:0016705">
    <property type="term" value="F:oxidoreductase activity, acting on paired donors, with incorporation or reduction of molecular oxygen"/>
    <property type="evidence" value="ECO:0007669"/>
    <property type="project" value="InterPro"/>
</dbReference>